<dbReference type="Proteomes" id="UP001499984">
    <property type="component" value="Unassembled WGS sequence"/>
</dbReference>
<name>A0ABP7VVB9_9ACTN</name>
<keyword evidence="1" id="KW-0472">Membrane</keyword>
<accession>A0ABP7VVB9</accession>
<dbReference type="RefSeq" id="WP_345017585.1">
    <property type="nucleotide sequence ID" value="NZ_BAAAZY010000019.1"/>
</dbReference>
<feature type="transmembrane region" description="Helical" evidence="1">
    <location>
        <begin position="106"/>
        <end position="129"/>
    </location>
</feature>
<organism evidence="2 3">
    <name type="scientific">Streptomyces shaanxiensis</name>
    <dbReference type="NCBI Taxonomy" id="653357"/>
    <lineage>
        <taxon>Bacteria</taxon>
        <taxon>Bacillati</taxon>
        <taxon>Actinomycetota</taxon>
        <taxon>Actinomycetes</taxon>
        <taxon>Kitasatosporales</taxon>
        <taxon>Streptomycetaceae</taxon>
        <taxon>Streptomyces</taxon>
    </lineage>
</organism>
<protein>
    <submittedName>
        <fullName evidence="2">Uncharacterized protein</fullName>
    </submittedName>
</protein>
<keyword evidence="1" id="KW-1133">Transmembrane helix</keyword>
<keyword evidence="3" id="KW-1185">Reference proteome</keyword>
<sequence>MHTRHVQGRECPLPTPASAALASSWRRRSLLVPVLVVASAGLPAAHFSFGGDTFQNCRYLGPSMRMYVTAWAAPVCGLAALLLLLSLRRGARRRGHRPGAVWQGRVAAAAVCVVPVLLLAQFLALYWVYEEDPSGGQDCSGLMLVHDRAVGRVAAAVAAAVSA</sequence>
<evidence type="ECO:0000313" key="3">
    <source>
        <dbReference type="Proteomes" id="UP001499984"/>
    </source>
</evidence>
<dbReference type="EMBL" id="BAAAZY010000019">
    <property type="protein sequence ID" value="GAA4075141.1"/>
    <property type="molecule type" value="Genomic_DNA"/>
</dbReference>
<evidence type="ECO:0000256" key="1">
    <source>
        <dbReference type="SAM" id="Phobius"/>
    </source>
</evidence>
<feature type="transmembrane region" description="Helical" evidence="1">
    <location>
        <begin position="64"/>
        <end position="85"/>
    </location>
</feature>
<proteinExistence type="predicted"/>
<keyword evidence="1" id="KW-0812">Transmembrane</keyword>
<evidence type="ECO:0000313" key="2">
    <source>
        <dbReference type="EMBL" id="GAA4075141.1"/>
    </source>
</evidence>
<gene>
    <name evidence="2" type="ORF">GCM10022233_61680</name>
</gene>
<reference evidence="3" key="1">
    <citation type="journal article" date="2019" name="Int. J. Syst. Evol. Microbiol.">
        <title>The Global Catalogue of Microorganisms (GCM) 10K type strain sequencing project: providing services to taxonomists for standard genome sequencing and annotation.</title>
        <authorList>
            <consortium name="The Broad Institute Genomics Platform"/>
            <consortium name="The Broad Institute Genome Sequencing Center for Infectious Disease"/>
            <person name="Wu L."/>
            <person name="Ma J."/>
        </authorList>
    </citation>
    <scope>NUCLEOTIDE SEQUENCE [LARGE SCALE GENOMIC DNA]</scope>
    <source>
        <strain evidence="3">JCM 16925</strain>
    </source>
</reference>
<feature type="transmembrane region" description="Helical" evidence="1">
    <location>
        <begin position="30"/>
        <end position="49"/>
    </location>
</feature>
<comment type="caution">
    <text evidence="2">The sequence shown here is derived from an EMBL/GenBank/DDBJ whole genome shotgun (WGS) entry which is preliminary data.</text>
</comment>